<evidence type="ECO:0000313" key="2">
    <source>
        <dbReference type="EMBL" id="OSC96653.1"/>
    </source>
</evidence>
<feature type="compositionally biased region" description="Basic and acidic residues" evidence="1">
    <location>
        <begin position="163"/>
        <end position="173"/>
    </location>
</feature>
<evidence type="ECO:0000313" key="3">
    <source>
        <dbReference type="Proteomes" id="UP000193067"/>
    </source>
</evidence>
<evidence type="ECO:0000256" key="1">
    <source>
        <dbReference type="SAM" id="MobiDB-lite"/>
    </source>
</evidence>
<dbReference type="EMBL" id="KZ084171">
    <property type="protein sequence ID" value="OSC96653.1"/>
    <property type="molecule type" value="Genomic_DNA"/>
</dbReference>
<gene>
    <name evidence="2" type="ORF">PYCCODRAFT_1428980</name>
</gene>
<dbReference type="Proteomes" id="UP000193067">
    <property type="component" value="Unassembled WGS sequence"/>
</dbReference>
<dbReference type="AlphaFoldDB" id="A0A1Y2I7N9"/>
<organism evidence="2 3">
    <name type="scientific">Trametes coccinea (strain BRFM310)</name>
    <name type="common">Pycnoporus coccineus</name>
    <dbReference type="NCBI Taxonomy" id="1353009"/>
    <lineage>
        <taxon>Eukaryota</taxon>
        <taxon>Fungi</taxon>
        <taxon>Dikarya</taxon>
        <taxon>Basidiomycota</taxon>
        <taxon>Agaricomycotina</taxon>
        <taxon>Agaricomycetes</taxon>
        <taxon>Polyporales</taxon>
        <taxon>Polyporaceae</taxon>
        <taxon>Trametes</taxon>
    </lineage>
</organism>
<name>A0A1Y2I7N9_TRAC3</name>
<accession>A0A1Y2I7N9</accession>
<keyword evidence="3" id="KW-1185">Reference proteome</keyword>
<sequence>MPEVVFINVVLAGPLGNDPYQDSKTGFFEVATTPSPPQMDIGLRIELCRLYSIIPIEATPPDPRSPETLVIQTGIRGRIAAVRDRQDGVVEYVLYNEDRCAQVMRAITAVALKLAELAAMEPLCLEPPRQQMQHRRAPAQEPSARLAGPAWPAVVELVPPSPLKKDAESHPRESQATASEGRRRSPTGHTAETGEAGSATEVVKHYRMRGIWRGAVIHWDQE</sequence>
<feature type="region of interest" description="Disordered" evidence="1">
    <location>
        <begin position="161"/>
        <end position="199"/>
    </location>
</feature>
<reference evidence="2 3" key="1">
    <citation type="journal article" date="2015" name="Biotechnol. Biofuels">
        <title>Enhanced degradation of softwood versus hardwood by the white-rot fungus Pycnoporus coccineus.</title>
        <authorList>
            <person name="Couturier M."/>
            <person name="Navarro D."/>
            <person name="Chevret D."/>
            <person name="Henrissat B."/>
            <person name="Piumi F."/>
            <person name="Ruiz-Duenas F.J."/>
            <person name="Martinez A.T."/>
            <person name="Grigoriev I.V."/>
            <person name="Riley R."/>
            <person name="Lipzen A."/>
            <person name="Berrin J.G."/>
            <person name="Master E.R."/>
            <person name="Rosso M.N."/>
        </authorList>
    </citation>
    <scope>NUCLEOTIDE SEQUENCE [LARGE SCALE GENOMIC DNA]</scope>
    <source>
        <strain evidence="2 3">BRFM310</strain>
    </source>
</reference>
<proteinExistence type="predicted"/>
<protein>
    <submittedName>
        <fullName evidence="2">Uncharacterized protein</fullName>
    </submittedName>
</protein>